<keyword evidence="13" id="KW-1185">Reference proteome</keyword>
<dbReference type="InterPro" id="IPR036388">
    <property type="entry name" value="WH-like_DNA-bd_sf"/>
</dbReference>
<keyword evidence="4 12" id="KW-0489">Methyltransferase</keyword>
<evidence type="ECO:0000256" key="2">
    <source>
        <dbReference type="ARBA" id="ARBA00008711"/>
    </source>
</evidence>
<dbReference type="Pfam" id="PF12833">
    <property type="entry name" value="HTH_18"/>
    <property type="match status" value="1"/>
</dbReference>
<evidence type="ECO:0000259" key="11">
    <source>
        <dbReference type="PROSITE" id="PS01124"/>
    </source>
</evidence>
<keyword evidence="8" id="KW-0804">Transcription</keyword>
<dbReference type="STRING" id="702745.SAMN05421818_10537"/>
<dbReference type="InterPro" id="IPR036631">
    <property type="entry name" value="MGMT_N_sf"/>
</dbReference>
<dbReference type="PROSITE" id="PS01124">
    <property type="entry name" value="HTH_ARAC_FAMILY_2"/>
    <property type="match status" value="1"/>
</dbReference>
<dbReference type="Gene3D" id="1.10.10.10">
    <property type="entry name" value="Winged helix-like DNA-binding domain superfamily/Winged helix DNA-binding domain"/>
    <property type="match status" value="1"/>
</dbReference>
<comment type="catalytic activity">
    <reaction evidence="10">
        <text>a 6-O-methyl-2'-deoxyguanosine in DNA + L-cysteinyl-[protein] = S-methyl-L-cysteinyl-[protein] + a 2'-deoxyguanosine in DNA</text>
        <dbReference type="Rhea" id="RHEA:24000"/>
        <dbReference type="Rhea" id="RHEA-COMP:10131"/>
        <dbReference type="Rhea" id="RHEA-COMP:10132"/>
        <dbReference type="Rhea" id="RHEA-COMP:11367"/>
        <dbReference type="Rhea" id="RHEA-COMP:11368"/>
        <dbReference type="ChEBI" id="CHEBI:29950"/>
        <dbReference type="ChEBI" id="CHEBI:82612"/>
        <dbReference type="ChEBI" id="CHEBI:85445"/>
        <dbReference type="ChEBI" id="CHEBI:85448"/>
        <dbReference type="EC" id="2.1.1.63"/>
    </reaction>
</comment>
<dbReference type="InterPro" id="IPR018060">
    <property type="entry name" value="HTH_AraC"/>
</dbReference>
<evidence type="ECO:0000256" key="1">
    <source>
        <dbReference type="ARBA" id="ARBA00001286"/>
    </source>
</evidence>
<dbReference type="SUPFAM" id="SSF46767">
    <property type="entry name" value="Methylated DNA-protein cysteine methyltransferase, C-terminal domain"/>
    <property type="match status" value="1"/>
</dbReference>
<feature type="domain" description="HTH araC/xylS-type" evidence="11">
    <location>
        <begin position="15"/>
        <end position="114"/>
    </location>
</feature>
<evidence type="ECO:0000256" key="10">
    <source>
        <dbReference type="ARBA" id="ARBA00049348"/>
    </source>
</evidence>
<evidence type="ECO:0000313" key="12">
    <source>
        <dbReference type="EMBL" id="SDH49568.1"/>
    </source>
</evidence>
<evidence type="ECO:0000256" key="6">
    <source>
        <dbReference type="ARBA" id="ARBA00022763"/>
    </source>
</evidence>
<dbReference type="EC" id="2.1.1.63" evidence="3"/>
<dbReference type="Gene3D" id="3.30.160.70">
    <property type="entry name" value="Methylated DNA-protein cysteine methyltransferase domain"/>
    <property type="match status" value="1"/>
</dbReference>
<gene>
    <name evidence="12" type="ORF">SAMN05421818_10537</name>
</gene>
<dbReference type="GO" id="GO:0043565">
    <property type="term" value="F:sequence-specific DNA binding"/>
    <property type="evidence" value="ECO:0007669"/>
    <property type="project" value="InterPro"/>
</dbReference>
<dbReference type="EMBL" id="FNDQ01000005">
    <property type="protein sequence ID" value="SDH49568.1"/>
    <property type="molecule type" value="Genomic_DNA"/>
</dbReference>
<keyword evidence="6" id="KW-0227">DNA damage</keyword>
<evidence type="ECO:0000256" key="8">
    <source>
        <dbReference type="ARBA" id="ARBA00023163"/>
    </source>
</evidence>
<dbReference type="AlphaFoldDB" id="A0A1G8CVR5"/>
<evidence type="ECO:0000256" key="7">
    <source>
        <dbReference type="ARBA" id="ARBA00023015"/>
    </source>
</evidence>
<dbReference type="GO" id="GO:0003700">
    <property type="term" value="F:DNA-binding transcription factor activity"/>
    <property type="evidence" value="ECO:0007669"/>
    <property type="project" value="InterPro"/>
</dbReference>
<dbReference type="InterPro" id="IPR014048">
    <property type="entry name" value="MethylDNA_cys_MeTrfase_DNA-bd"/>
</dbReference>
<dbReference type="CDD" id="cd06445">
    <property type="entry name" value="ATase"/>
    <property type="match status" value="1"/>
</dbReference>
<accession>A0A1G8CVR5</accession>
<dbReference type="PANTHER" id="PTHR10815">
    <property type="entry name" value="METHYLATED-DNA--PROTEIN-CYSTEINE METHYLTRANSFERASE"/>
    <property type="match status" value="1"/>
</dbReference>
<dbReference type="GO" id="GO:0003908">
    <property type="term" value="F:methylated-DNA-[protein]-cysteine S-methyltransferase activity"/>
    <property type="evidence" value="ECO:0007669"/>
    <property type="project" value="UniProtKB-EC"/>
</dbReference>
<evidence type="ECO:0000256" key="9">
    <source>
        <dbReference type="ARBA" id="ARBA00023204"/>
    </source>
</evidence>
<dbReference type="FunFam" id="1.10.10.10:FF:000214">
    <property type="entry name" value="Methylated-DNA--protein-cysteine methyltransferase"/>
    <property type="match status" value="1"/>
</dbReference>
<dbReference type="GO" id="GO:0006281">
    <property type="term" value="P:DNA repair"/>
    <property type="evidence" value="ECO:0007669"/>
    <property type="project" value="UniProtKB-KW"/>
</dbReference>
<dbReference type="PANTHER" id="PTHR10815:SF13">
    <property type="entry name" value="METHYLATED-DNA--PROTEIN-CYSTEINE METHYLTRANSFERASE"/>
    <property type="match status" value="1"/>
</dbReference>
<reference evidence="13" key="1">
    <citation type="submission" date="2016-10" db="EMBL/GenBank/DDBJ databases">
        <authorList>
            <person name="Varghese N."/>
            <person name="Submissions S."/>
        </authorList>
    </citation>
    <scope>NUCLEOTIDE SEQUENCE [LARGE SCALE GENOMIC DNA]</scope>
    <source>
        <strain evidence="13">DSM 23313</strain>
    </source>
</reference>
<keyword evidence="5 12" id="KW-0808">Transferase</keyword>
<evidence type="ECO:0000256" key="3">
    <source>
        <dbReference type="ARBA" id="ARBA00011918"/>
    </source>
</evidence>
<dbReference type="InterPro" id="IPR036217">
    <property type="entry name" value="MethylDNA_cys_MeTrfase_DNAb"/>
</dbReference>
<dbReference type="SUPFAM" id="SSF46689">
    <property type="entry name" value="Homeodomain-like"/>
    <property type="match status" value="1"/>
</dbReference>
<dbReference type="Proteomes" id="UP000243588">
    <property type="component" value="Unassembled WGS sequence"/>
</dbReference>
<evidence type="ECO:0000313" key="13">
    <source>
        <dbReference type="Proteomes" id="UP000243588"/>
    </source>
</evidence>
<dbReference type="SUPFAM" id="SSF53155">
    <property type="entry name" value="Methylated DNA-protein cysteine methyltransferase domain"/>
    <property type="match status" value="1"/>
</dbReference>
<comment type="catalytic activity">
    <reaction evidence="1">
        <text>a 4-O-methyl-thymidine in DNA + L-cysteinyl-[protein] = a thymidine in DNA + S-methyl-L-cysteinyl-[protein]</text>
        <dbReference type="Rhea" id="RHEA:53428"/>
        <dbReference type="Rhea" id="RHEA-COMP:10131"/>
        <dbReference type="Rhea" id="RHEA-COMP:10132"/>
        <dbReference type="Rhea" id="RHEA-COMP:13555"/>
        <dbReference type="Rhea" id="RHEA-COMP:13556"/>
        <dbReference type="ChEBI" id="CHEBI:29950"/>
        <dbReference type="ChEBI" id="CHEBI:82612"/>
        <dbReference type="ChEBI" id="CHEBI:137386"/>
        <dbReference type="ChEBI" id="CHEBI:137387"/>
        <dbReference type="EC" id="2.1.1.63"/>
    </reaction>
</comment>
<dbReference type="SMART" id="SM00342">
    <property type="entry name" value="HTH_ARAC"/>
    <property type="match status" value="1"/>
</dbReference>
<protein>
    <recommendedName>
        <fullName evidence="3">methylated-DNA--[protein]-cysteine S-methyltransferase</fullName>
        <ecNumber evidence="3">2.1.1.63</ecNumber>
    </recommendedName>
</protein>
<name>A0A1G8CVR5_9FLAO</name>
<keyword evidence="9" id="KW-0234">DNA repair</keyword>
<dbReference type="InterPro" id="IPR001497">
    <property type="entry name" value="MethylDNA_cys_MeTrfase_AS"/>
</dbReference>
<dbReference type="Pfam" id="PF01035">
    <property type="entry name" value="DNA_binding_1"/>
    <property type="match status" value="1"/>
</dbReference>
<evidence type="ECO:0000256" key="5">
    <source>
        <dbReference type="ARBA" id="ARBA00022679"/>
    </source>
</evidence>
<comment type="similarity">
    <text evidence="2">Belongs to the MGMT family.</text>
</comment>
<evidence type="ECO:0000256" key="4">
    <source>
        <dbReference type="ARBA" id="ARBA00022603"/>
    </source>
</evidence>
<dbReference type="PROSITE" id="PS00374">
    <property type="entry name" value="MGMT"/>
    <property type="match status" value="1"/>
</dbReference>
<dbReference type="NCBIfam" id="TIGR00589">
    <property type="entry name" value="ogt"/>
    <property type="match status" value="1"/>
</dbReference>
<dbReference type="RefSeq" id="WP_090406508.1">
    <property type="nucleotide sequence ID" value="NZ_FNDQ01000005.1"/>
</dbReference>
<organism evidence="12 13">
    <name type="scientific">Myroides phaeus</name>
    <dbReference type="NCBI Taxonomy" id="702745"/>
    <lineage>
        <taxon>Bacteria</taxon>
        <taxon>Pseudomonadati</taxon>
        <taxon>Bacteroidota</taxon>
        <taxon>Flavobacteriia</taxon>
        <taxon>Flavobacteriales</taxon>
        <taxon>Flavobacteriaceae</taxon>
        <taxon>Myroides</taxon>
    </lineage>
</organism>
<sequence>MSEVVESQDNYRRIAQAITYLVVHHQEQPSLADVAKEVCLSEAHLQRLFTQWVGASPKKFLQFVNINYAKYLIQQQQTPTLFDLTNEVGLSSSSRLHDLFVSIEGMTPAEYRDGGKYLTFKYSVGNSILGDVLVMSTDKGICKVVFIDEGSDELTIFKQQYPKATFVQEATKAHQQVMAFLHGERDVEQIKLHLKGTPFQMQIWQALLQIPEGQLSTYGAIASQIGNDKASRAVGTAIGANPIAYLIPCHRVIQQSGVLGGYRWGVIRKQVLLTKELLKREE</sequence>
<proteinExistence type="inferred from homology"/>
<dbReference type="GO" id="GO:0032259">
    <property type="term" value="P:methylation"/>
    <property type="evidence" value="ECO:0007669"/>
    <property type="project" value="UniProtKB-KW"/>
</dbReference>
<dbReference type="InterPro" id="IPR009057">
    <property type="entry name" value="Homeodomain-like_sf"/>
</dbReference>
<keyword evidence="7" id="KW-0805">Transcription regulation</keyword>
<dbReference type="Gene3D" id="1.10.10.60">
    <property type="entry name" value="Homeodomain-like"/>
    <property type="match status" value="2"/>
</dbReference>